<sequence length="68" mass="7738">MTPIKLLRCPPYSGDCMGVNINASLQKNKLYRRFPAGMRRKSVGFIQHNPNCLFVFMLLFGSLFDAGR</sequence>
<feature type="transmembrane region" description="Helical" evidence="1">
    <location>
        <begin position="42"/>
        <end position="64"/>
    </location>
</feature>
<dbReference type="EC" id="6.3.5.-" evidence="2"/>
<accession>F2B8R5</accession>
<protein>
    <submittedName>
        <fullName evidence="2">Glutamyl-tRNA(Gln) amidotransferase subunit B</fullName>
        <ecNumber evidence="2">6.3.5.-</ecNumber>
    </submittedName>
</protein>
<dbReference type="HOGENOM" id="CLU_2789603_0_0_4"/>
<evidence type="ECO:0000313" key="2">
    <source>
        <dbReference type="EMBL" id="EGF12185.1"/>
    </source>
</evidence>
<gene>
    <name evidence="2" type="primary">gatB</name>
    <name evidence="2" type="ORF">HMPREF9123_0165</name>
</gene>
<keyword evidence="1" id="KW-0812">Transmembrane</keyword>
<comment type="caution">
    <text evidence="2">The sequence shown here is derived from an EMBL/GenBank/DDBJ whole genome shotgun (WGS) entry which is preliminary data.</text>
</comment>
<evidence type="ECO:0000313" key="3">
    <source>
        <dbReference type="Proteomes" id="UP000004105"/>
    </source>
</evidence>
<proteinExistence type="predicted"/>
<keyword evidence="1" id="KW-1133">Transmembrane helix</keyword>
<dbReference type="EMBL" id="AFAY01000003">
    <property type="protein sequence ID" value="EGF12185.1"/>
    <property type="molecule type" value="Genomic_DNA"/>
</dbReference>
<dbReference type="AlphaFoldDB" id="F2B8R5"/>
<name>F2B8R5_9NEIS</name>
<dbReference type="GO" id="GO:0016740">
    <property type="term" value="F:transferase activity"/>
    <property type="evidence" value="ECO:0007669"/>
    <property type="project" value="UniProtKB-KW"/>
</dbReference>
<dbReference type="Proteomes" id="UP000004105">
    <property type="component" value="Unassembled WGS sequence"/>
</dbReference>
<keyword evidence="1" id="KW-0472">Membrane</keyword>
<reference evidence="2 3" key="1">
    <citation type="submission" date="2011-02" db="EMBL/GenBank/DDBJ databases">
        <authorList>
            <person name="Muzny D."/>
            <person name="Qin X."/>
            <person name="Deng J."/>
            <person name="Jiang H."/>
            <person name="Liu Y."/>
            <person name="Qu J."/>
            <person name="Song X.-Z."/>
            <person name="Zhang L."/>
            <person name="Thornton R."/>
            <person name="Coyle M."/>
            <person name="Francisco L."/>
            <person name="Jackson L."/>
            <person name="Javaid M."/>
            <person name="Korchina V."/>
            <person name="Kovar C."/>
            <person name="Mata R."/>
            <person name="Mathew T."/>
            <person name="Ngo R."/>
            <person name="Nguyen L."/>
            <person name="Nguyen N."/>
            <person name="Okwuonu G."/>
            <person name="Ongeri F."/>
            <person name="Pham C."/>
            <person name="Simmons D."/>
            <person name="Wilczek-Boney K."/>
            <person name="Hale W."/>
            <person name="Jakkamsetti A."/>
            <person name="Pham P."/>
            <person name="Ruth R."/>
            <person name="San Lucas F."/>
            <person name="Warren J."/>
            <person name="Zhang J."/>
            <person name="Zhao Z."/>
            <person name="Zhou C."/>
            <person name="Zhu D."/>
            <person name="Lee S."/>
            <person name="Bess C."/>
            <person name="Blankenburg K."/>
            <person name="Forbes L."/>
            <person name="Fu Q."/>
            <person name="Gubbala S."/>
            <person name="Hirani K."/>
            <person name="Jayaseelan J.C."/>
            <person name="Lara F."/>
            <person name="Munidasa M."/>
            <person name="Palculict T."/>
            <person name="Patil S."/>
            <person name="Pu L.-L."/>
            <person name="Saada N."/>
            <person name="Tang L."/>
            <person name="Weissenberger G."/>
            <person name="Zhu Y."/>
            <person name="Hemphill L."/>
            <person name="Shang Y."/>
            <person name="Youmans B."/>
            <person name="Ayvaz T."/>
            <person name="Ross M."/>
            <person name="Santibanez J."/>
            <person name="Aqrawi P."/>
            <person name="Gross S."/>
            <person name="Joshi V."/>
            <person name="Fowler G."/>
            <person name="Nazareth L."/>
            <person name="Reid J."/>
            <person name="Worley K."/>
            <person name="Petrosino J."/>
            <person name="Highlander S."/>
            <person name="Gibbs R."/>
        </authorList>
    </citation>
    <scope>NUCLEOTIDE SEQUENCE [LARGE SCALE GENOMIC DNA]</scope>
    <source>
        <strain evidence="2 3">ATCC BAA-1200</strain>
    </source>
</reference>
<keyword evidence="3" id="KW-1185">Reference proteome</keyword>
<keyword evidence="2" id="KW-0436">Ligase</keyword>
<dbReference type="GO" id="GO:0016874">
    <property type="term" value="F:ligase activity"/>
    <property type="evidence" value="ECO:0007669"/>
    <property type="project" value="UniProtKB-KW"/>
</dbReference>
<organism evidence="2 3">
    <name type="scientific">Neisseria bacilliformis ATCC BAA-1200</name>
    <dbReference type="NCBI Taxonomy" id="888742"/>
    <lineage>
        <taxon>Bacteria</taxon>
        <taxon>Pseudomonadati</taxon>
        <taxon>Pseudomonadota</taxon>
        <taxon>Betaproteobacteria</taxon>
        <taxon>Neisseriales</taxon>
        <taxon>Neisseriaceae</taxon>
        <taxon>Neisseria</taxon>
    </lineage>
</organism>
<keyword evidence="2" id="KW-0808">Transferase</keyword>
<evidence type="ECO:0000256" key="1">
    <source>
        <dbReference type="SAM" id="Phobius"/>
    </source>
</evidence>